<evidence type="ECO:0000256" key="2">
    <source>
        <dbReference type="ARBA" id="ARBA00022475"/>
    </source>
</evidence>
<dbReference type="Pfam" id="PF09976">
    <property type="entry name" value="TPR_21"/>
    <property type="match status" value="1"/>
</dbReference>
<evidence type="ECO:0000256" key="6">
    <source>
        <dbReference type="ARBA" id="ARBA00023186"/>
    </source>
</evidence>
<keyword evidence="3 10" id="KW-0812">Transmembrane</keyword>
<reference evidence="12 13" key="1">
    <citation type="submission" date="2019-03" db="EMBL/GenBank/DDBJ databases">
        <title>Metabolic reconstructions from genomes of highly enriched 'Candidatus Accumulibacter' and 'Candidatus Competibacter' bioreactor populations.</title>
        <authorList>
            <person name="Annavajhala M.K."/>
            <person name="Welles L."/>
            <person name="Abbas B."/>
            <person name="Sorokin D."/>
            <person name="Park H."/>
            <person name="Van Loosdrecht M."/>
            <person name="Chandran K."/>
        </authorList>
    </citation>
    <scope>NUCLEOTIDE SEQUENCE [LARGE SCALE GENOMIC DNA]</scope>
    <source>
        <strain evidence="12 13">SBR_G</strain>
    </source>
</reference>
<dbReference type="Gene3D" id="1.25.40.10">
    <property type="entry name" value="Tetratricopeptide repeat domain"/>
    <property type="match status" value="1"/>
</dbReference>
<feature type="domain" description="Ancillary SecYEG translocon subunit/Cell division coordinator CpoB TPR" evidence="11">
    <location>
        <begin position="14"/>
        <end position="203"/>
    </location>
</feature>
<accession>A0ABX1TKA7</accession>
<feature type="non-terminal residue" evidence="12">
    <location>
        <position position="245"/>
    </location>
</feature>
<comment type="subcellular location">
    <subcellularLocation>
        <location evidence="1">Cell membrane</location>
        <topology evidence="1">Single-pass type II membrane protein</topology>
    </subcellularLocation>
</comment>
<dbReference type="Proteomes" id="UP000760480">
    <property type="component" value="Unassembled WGS sequence"/>
</dbReference>
<comment type="similarity">
    <text evidence="7">Belongs to the YfgM family.</text>
</comment>
<sequence length="245" mass="26141">MDQYTDDERVEDLKKWWKENGVSIIGGIALGLVAIFGWQYWNSHRTAQAEAASRAYDIFVAAAEKSDAEQTRQRGQVLLTDFPHSAYAALTALRLAKLATDNGDTTAASQRLEWVIGNAQLDELKDIARLRLARVLSAAGRTEEAGKLLASVTTTTLMAERDELQGDLYLAGNDAAKARTAYATALAASGGNPLLQLKLDNLAPPTAESVAIAPAEPPPPTKSVEPAVPVEPAAPVEPVTPSVEP</sequence>
<dbReference type="RefSeq" id="WP_169249077.1">
    <property type="nucleotide sequence ID" value="NZ_SPMZ01000031.1"/>
</dbReference>
<dbReference type="InterPro" id="IPR018704">
    <property type="entry name" value="SecYEG/CpoB_TPR"/>
</dbReference>
<dbReference type="PIRSF" id="PIRSF006170">
    <property type="entry name" value="YfgM"/>
    <property type="match status" value="1"/>
</dbReference>
<evidence type="ECO:0000313" key="13">
    <source>
        <dbReference type="Proteomes" id="UP000760480"/>
    </source>
</evidence>
<dbReference type="PANTHER" id="PTHR38035:SF1">
    <property type="entry name" value="ANCILLARY SECYEG TRANSLOCON SUBUNIT"/>
    <property type="match status" value="1"/>
</dbReference>
<protein>
    <recommendedName>
        <fullName evidence="8">Ancillary SecYEG translocon subunit</fullName>
    </recommendedName>
</protein>
<feature type="transmembrane region" description="Helical" evidence="10">
    <location>
        <begin position="21"/>
        <end position="41"/>
    </location>
</feature>
<evidence type="ECO:0000256" key="1">
    <source>
        <dbReference type="ARBA" id="ARBA00004401"/>
    </source>
</evidence>
<proteinExistence type="inferred from homology"/>
<evidence type="ECO:0000256" key="3">
    <source>
        <dbReference type="ARBA" id="ARBA00022692"/>
    </source>
</evidence>
<comment type="caution">
    <text evidence="12">The sequence shown here is derived from an EMBL/GenBank/DDBJ whole genome shotgun (WGS) entry which is preliminary data.</text>
</comment>
<keyword evidence="6" id="KW-0143">Chaperone</keyword>
<evidence type="ECO:0000256" key="4">
    <source>
        <dbReference type="ARBA" id="ARBA00022989"/>
    </source>
</evidence>
<organism evidence="12 13">
    <name type="scientific">Candidatus Competibacter phosphatis</name>
    <dbReference type="NCBI Taxonomy" id="221280"/>
    <lineage>
        <taxon>Bacteria</taxon>
        <taxon>Pseudomonadati</taxon>
        <taxon>Pseudomonadota</taxon>
        <taxon>Gammaproteobacteria</taxon>
        <taxon>Candidatus Competibacteraceae</taxon>
        <taxon>Candidatus Competibacter</taxon>
    </lineage>
</organism>
<evidence type="ECO:0000256" key="10">
    <source>
        <dbReference type="SAM" id="Phobius"/>
    </source>
</evidence>
<feature type="compositionally biased region" description="Low complexity" evidence="9">
    <location>
        <begin position="224"/>
        <end position="245"/>
    </location>
</feature>
<evidence type="ECO:0000259" key="11">
    <source>
        <dbReference type="Pfam" id="PF09976"/>
    </source>
</evidence>
<keyword evidence="2" id="KW-1003">Cell membrane</keyword>
<evidence type="ECO:0000313" key="12">
    <source>
        <dbReference type="EMBL" id="NMQ19822.1"/>
    </source>
</evidence>
<evidence type="ECO:0000256" key="5">
    <source>
        <dbReference type="ARBA" id="ARBA00023136"/>
    </source>
</evidence>
<feature type="region of interest" description="Disordered" evidence="9">
    <location>
        <begin position="208"/>
        <end position="245"/>
    </location>
</feature>
<evidence type="ECO:0000256" key="8">
    <source>
        <dbReference type="ARBA" id="ARBA00024235"/>
    </source>
</evidence>
<keyword evidence="4 10" id="KW-1133">Transmembrane helix</keyword>
<dbReference type="InterPro" id="IPR026039">
    <property type="entry name" value="YfgM"/>
</dbReference>
<evidence type="ECO:0000256" key="9">
    <source>
        <dbReference type="SAM" id="MobiDB-lite"/>
    </source>
</evidence>
<name>A0ABX1TKA7_9GAMM</name>
<keyword evidence="13" id="KW-1185">Reference proteome</keyword>
<dbReference type="PANTHER" id="PTHR38035">
    <property type="entry name" value="UPF0070 PROTEIN YFGM"/>
    <property type="match status" value="1"/>
</dbReference>
<keyword evidence="5 10" id="KW-0472">Membrane</keyword>
<dbReference type="InterPro" id="IPR011990">
    <property type="entry name" value="TPR-like_helical_dom_sf"/>
</dbReference>
<evidence type="ECO:0000256" key="7">
    <source>
        <dbReference type="ARBA" id="ARBA00024197"/>
    </source>
</evidence>
<dbReference type="EMBL" id="SPMZ01000031">
    <property type="protein sequence ID" value="NMQ19822.1"/>
    <property type="molecule type" value="Genomic_DNA"/>
</dbReference>
<gene>
    <name evidence="12" type="ORF">E4P82_11800</name>
</gene>